<protein>
    <submittedName>
        <fullName evidence="2">RGS domain-containing protein</fullName>
    </submittedName>
</protein>
<evidence type="ECO:0000313" key="1">
    <source>
        <dbReference type="Proteomes" id="UP000095286"/>
    </source>
</evidence>
<dbReference type="WBParaSite" id="RSKR_0000015000.1">
    <property type="protein sequence ID" value="RSKR_0000015000.1"/>
    <property type="gene ID" value="RSKR_0000015000"/>
</dbReference>
<name>A0AC35TG00_9BILA</name>
<accession>A0AC35TG00</accession>
<organism evidence="1 2">
    <name type="scientific">Rhabditophanes sp. KR3021</name>
    <dbReference type="NCBI Taxonomy" id="114890"/>
    <lineage>
        <taxon>Eukaryota</taxon>
        <taxon>Metazoa</taxon>
        <taxon>Ecdysozoa</taxon>
        <taxon>Nematoda</taxon>
        <taxon>Chromadorea</taxon>
        <taxon>Rhabditida</taxon>
        <taxon>Tylenchina</taxon>
        <taxon>Panagrolaimomorpha</taxon>
        <taxon>Strongyloidoidea</taxon>
        <taxon>Alloionematidae</taxon>
        <taxon>Rhabditophanes</taxon>
    </lineage>
</organism>
<dbReference type="Proteomes" id="UP000095286">
    <property type="component" value="Unplaced"/>
</dbReference>
<proteinExistence type="predicted"/>
<sequence>MEHEFLDIYLSLSNKEDELNKEAFELISEYYDFGNILPIMPRMANGSFDISKDESDQENDSTMDVASNITETLNNTSQVIFDTASLATNNIKRKLSQAATFIKDSAVKVTHFQTFEN</sequence>
<reference evidence="2" key="1">
    <citation type="submission" date="2016-11" db="UniProtKB">
        <authorList>
            <consortium name="WormBaseParasite"/>
        </authorList>
    </citation>
    <scope>IDENTIFICATION</scope>
    <source>
        <strain evidence="2">KR3021</strain>
    </source>
</reference>
<evidence type="ECO:0000313" key="2">
    <source>
        <dbReference type="WBParaSite" id="RSKR_0000015000.1"/>
    </source>
</evidence>